<keyword evidence="1" id="KW-0812">Transmembrane</keyword>
<dbReference type="EMBL" id="CAESAD010000001">
    <property type="protein sequence ID" value="CAB4330586.1"/>
    <property type="molecule type" value="Genomic_DNA"/>
</dbReference>
<dbReference type="EMBL" id="CAFBIX010000017">
    <property type="protein sequence ID" value="CAB4847509.1"/>
    <property type="molecule type" value="Genomic_DNA"/>
</dbReference>
<dbReference type="EMBL" id="CAESAI010000024">
    <property type="protein sequence ID" value="CAB4341189.1"/>
    <property type="molecule type" value="Genomic_DNA"/>
</dbReference>
<accession>A0A6J6Q8E3</accession>
<dbReference type="EMBL" id="CAFBPK010000028">
    <property type="protein sequence ID" value="CAB5027832.1"/>
    <property type="molecule type" value="Genomic_DNA"/>
</dbReference>
<evidence type="ECO:0000313" key="9">
    <source>
        <dbReference type="EMBL" id="CAB5047588.1"/>
    </source>
</evidence>
<reference evidence="4" key="1">
    <citation type="submission" date="2020-05" db="EMBL/GenBank/DDBJ databases">
        <authorList>
            <person name="Chiriac C."/>
            <person name="Salcher M."/>
            <person name="Ghai R."/>
            <person name="Kavagutti S V."/>
        </authorList>
    </citation>
    <scope>NUCLEOTIDE SEQUENCE</scope>
</reference>
<evidence type="ECO:0000313" key="2">
    <source>
        <dbReference type="EMBL" id="CAB4330586.1"/>
    </source>
</evidence>
<feature type="transmembrane region" description="Helical" evidence="1">
    <location>
        <begin position="9"/>
        <end position="26"/>
    </location>
</feature>
<dbReference type="EMBL" id="CAFBQG010000050">
    <property type="protein sequence ID" value="CAB5047588.1"/>
    <property type="molecule type" value="Genomic_DNA"/>
</dbReference>
<evidence type="ECO:0000313" key="5">
    <source>
        <dbReference type="EMBL" id="CAB4739852.1"/>
    </source>
</evidence>
<dbReference type="EMBL" id="CAFAAO010000018">
    <property type="protein sequence ID" value="CAB4810231.1"/>
    <property type="molecule type" value="Genomic_DNA"/>
</dbReference>
<feature type="transmembrane region" description="Helical" evidence="1">
    <location>
        <begin position="70"/>
        <end position="89"/>
    </location>
</feature>
<dbReference type="Pfam" id="PF11222">
    <property type="entry name" value="DUF3017"/>
    <property type="match status" value="1"/>
</dbReference>
<evidence type="ECO:0000313" key="7">
    <source>
        <dbReference type="EMBL" id="CAB4847509.1"/>
    </source>
</evidence>
<evidence type="ECO:0000313" key="8">
    <source>
        <dbReference type="EMBL" id="CAB5027832.1"/>
    </source>
</evidence>
<name>A0A6J6Q8E3_9ZZZZ</name>
<dbReference type="EMBL" id="CAEZYC010000022">
    <property type="protein sequence ID" value="CAB4705673.1"/>
    <property type="molecule type" value="Genomic_DNA"/>
</dbReference>
<keyword evidence="1" id="KW-0472">Membrane</keyword>
<evidence type="ECO:0000313" key="3">
    <source>
        <dbReference type="EMBL" id="CAB4341189.1"/>
    </source>
</evidence>
<organism evidence="4">
    <name type="scientific">freshwater metagenome</name>
    <dbReference type="NCBI Taxonomy" id="449393"/>
    <lineage>
        <taxon>unclassified sequences</taxon>
        <taxon>metagenomes</taxon>
        <taxon>ecological metagenomes</taxon>
    </lineage>
</organism>
<proteinExistence type="predicted"/>
<evidence type="ECO:0000313" key="6">
    <source>
        <dbReference type="EMBL" id="CAB4810231.1"/>
    </source>
</evidence>
<protein>
    <submittedName>
        <fullName evidence="4">Unannotated protein</fullName>
    </submittedName>
</protein>
<dbReference type="AlphaFoldDB" id="A0A6J6Q8E3"/>
<feature type="transmembrane region" description="Helical" evidence="1">
    <location>
        <begin position="32"/>
        <end position="49"/>
    </location>
</feature>
<evidence type="ECO:0000256" key="1">
    <source>
        <dbReference type="SAM" id="Phobius"/>
    </source>
</evidence>
<sequence length="90" mass="10087">MKTSLRRQWPIITVYLGMIVALAFVVFVDFRFGAILLALSVLLAFVLRLRLTDAQAGMLRIRRRRVDLTLLATLGTLLLILAIVVPHGSK</sequence>
<keyword evidence="1" id="KW-1133">Transmembrane helix</keyword>
<dbReference type="EMBL" id="CAEZZD010000005">
    <property type="protein sequence ID" value="CAB4739852.1"/>
    <property type="molecule type" value="Genomic_DNA"/>
</dbReference>
<gene>
    <name evidence="4" type="ORF">UFOPK2648_00571</name>
    <name evidence="5" type="ORF">UFOPK2824_00077</name>
    <name evidence="6" type="ORF">UFOPK3037_01242</name>
    <name evidence="7" type="ORF">UFOPK3278_00598</name>
    <name evidence="3" type="ORF">UFOPK3406_01011</name>
    <name evidence="2" type="ORF">UFOPK3925_00136</name>
    <name evidence="8" type="ORF">UFOPK4097_01369</name>
    <name evidence="9" type="ORF">UFOPK4301_00552</name>
</gene>
<dbReference type="InterPro" id="IPR021385">
    <property type="entry name" value="DUF3017"/>
</dbReference>
<evidence type="ECO:0000313" key="4">
    <source>
        <dbReference type="EMBL" id="CAB4705673.1"/>
    </source>
</evidence>